<dbReference type="Pfam" id="PF00067">
    <property type="entry name" value="p450"/>
    <property type="match status" value="1"/>
</dbReference>
<dbReference type="InterPro" id="IPR050705">
    <property type="entry name" value="Cytochrome_P450_3A"/>
</dbReference>
<keyword evidence="5 7" id="KW-0408">Iron</keyword>
<dbReference type="InterPro" id="IPR017972">
    <property type="entry name" value="Cyt_P450_CS"/>
</dbReference>
<evidence type="ECO:0000313" key="9">
    <source>
        <dbReference type="Proteomes" id="UP000694888"/>
    </source>
</evidence>
<keyword evidence="7" id="KW-0503">Monooxygenase</keyword>
<evidence type="ECO:0000256" key="5">
    <source>
        <dbReference type="ARBA" id="ARBA00023004"/>
    </source>
</evidence>
<dbReference type="SUPFAM" id="SSF48264">
    <property type="entry name" value="Cytochrome P450"/>
    <property type="match status" value="1"/>
</dbReference>
<evidence type="ECO:0000256" key="2">
    <source>
        <dbReference type="ARBA" id="ARBA00022617"/>
    </source>
</evidence>
<evidence type="ECO:0000256" key="8">
    <source>
        <dbReference type="SAM" id="Phobius"/>
    </source>
</evidence>
<evidence type="ECO:0000256" key="1">
    <source>
        <dbReference type="ARBA" id="ARBA00010617"/>
    </source>
</evidence>
<gene>
    <name evidence="10" type="primary">LOC101859773</name>
</gene>
<sequence length="368" mass="42089">MYPHIVRNTQLLLEHLKEKHERNEPVELRDLLSAYTMDMIASTGFGVEINSLKEGEDEFTKAGKGIKEGKGRFFFLAMFLNFLRPVFKFLGITLMPKDATEFFTRFIDKALESRKHEKDGASGRSDFIQIMLDAEHEDHTEHGNRAVNEEQENGHKTETKKVLSYSDIQGQAFIFLLAGYDTVATVLSFTMFLICMNPDCLKKAQKEVDKVLEGKFPDYDSVQSLPYIEMCMNEAMRMYPPGYILDRICDKDIEIQGIKIPAGMNVSVPVCAIHHDADLWPEPEKFDPERFTPENKAGRHPYAFLPFGQGPRNCIGMRLALLEVKVALAAMLQTLTPVPCEKTVYPFTKDRFQIKAVEGLWIKFESRK</sequence>
<dbReference type="PROSITE" id="PS00086">
    <property type="entry name" value="CYTOCHROME_P450"/>
    <property type="match status" value="1"/>
</dbReference>
<dbReference type="InterPro" id="IPR001128">
    <property type="entry name" value="Cyt_P450"/>
</dbReference>
<dbReference type="PANTHER" id="PTHR24302">
    <property type="entry name" value="CYTOCHROME P450 FAMILY 3"/>
    <property type="match status" value="1"/>
</dbReference>
<keyword evidence="8" id="KW-1133">Transmembrane helix</keyword>
<comment type="function">
    <text evidence="6">Cytochromes P450 are a group of heme-thiolate monooxygenases. They oxidize a variety of structurally unrelated compounds, including steroids, fatty acids, and xenobiotics.</text>
</comment>
<evidence type="ECO:0000313" key="10">
    <source>
        <dbReference type="RefSeq" id="XP_012935676.1"/>
    </source>
</evidence>
<dbReference type="PRINTS" id="PR00385">
    <property type="entry name" value="P450"/>
</dbReference>
<dbReference type="Gene3D" id="1.10.630.10">
    <property type="entry name" value="Cytochrome P450"/>
    <property type="match status" value="1"/>
</dbReference>
<dbReference type="GeneID" id="101859773"/>
<evidence type="ECO:0000256" key="4">
    <source>
        <dbReference type="ARBA" id="ARBA00023002"/>
    </source>
</evidence>
<dbReference type="PRINTS" id="PR00465">
    <property type="entry name" value="EP450IV"/>
</dbReference>
<accession>A0ABM0ZW00</accession>
<feature type="transmembrane region" description="Helical" evidence="8">
    <location>
        <begin position="172"/>
        <end position="196"/>
    </location>
</feature>
<dbReference type="InterPro" id="IPR036396">
    <property type="entry name" value="Cyt_P450_sf"/>
</dbReference>
<keyword evidence="4 7" id="KW-0560">Oxidoreductase</keyword>
<evidence type="ECO:0000256" key="3">
    <source>
        <dbReference type="ARBA" id="ARBA00022723"/>
    </source>
</evidence>
<comment type="similarity">
    <text evidence="1 7">Belongs to the cytochrome P450 family.</text>
</comment>
<dbReference type="PANTHER" id="PTHR24302:SF15">
    <property type="entry name" value="FATTY-ACID PEROXYGENASE"/>
    <property type="match status" value="1"/>
</dbReference>
<keyword evidence="8" id="KW-0812">Transmembrane</keyword>
<keyword evidence="8" id="KW-0472">Membrane</keyword>
<protein>
    <submittedName>
        <fullName evidence="10">Cytochrome P450 3A41-like</fullName>
    </submittedName>
</protein>
<reference evidence="10" key="1">
    <citation type="submission" date="2025-08" db="UniProtKB">
        <authorList>
            <consortium name="RefSeq"/>
        </authorList>
    </citation>
    <scope>IDENTIFICATION</scope>
</reference>
<feature type="transmembrane region" description="Helical" evidence="8">
    <location>
        <begin position="73"/>
        <end position="95"/>
    </location>
</feature>
<organism evidence="9 10">
    <name type="scientific">Aplysia californica</name>
    <name type="common">California sea hare</name>
    <dbReference type="NCBI Taxonomy" id="6500"/>
    <lineage>
        <taxon>Eukaryota</taxon>
        <taxon>Metazoa</taxon>
        <taxon>Spiralia</taxon>
        <taxon>Lophotrochozoa</taxon>
        <taxon>Mollusca</taxon>
        <taxon>Gastropoda</taxon>
        <taxon>Heterobranchia</taxon>
        <taxon>Euthyneura</taxon>
        <taxon>Tectipleura</taxon>
        <taxon>Aplysiida</taxon>
        <taxon>Aplysioidea</taxon>
        <taxon>Aplysiidae</taxon>
        <taxon>Aplysia</taxon>
    </lineage>
</organism>
<proteinExistence type="inferred from homology"/>
<keyword evidence="2 7" id="KW-0349">Heme</keyword>
<dbReference type="InterPro" id="IPR002403">
    <property type="entry name" value="Cyt_P450_E_grp-IV"/>
</dbReference>
<evidence type="ECO:0000256" key="6">
    <source>
        <dbReference type="ARBA" id="ARBA00043906"/>
    </source>
</evidence>
<keyword evidence="3 7" id="KW-0479">Metal-binding</keyword>
<dbReference type="Proteomes" id="UP000694888">
    <property type="component" value="Unplaced"/>
</dbReference>
<name>A0ABM0ZW00_APLCA</name>
<evidence type="ECO:0000256" key="7">
    <source>
        <dbReference type="RuleBase" id="RU000461"/>
    </source>
</evidence>
<keyword evidence="9" id="KW-1185">Reference proteome</keyword>
<dbReference type="RefSeq" id="XP_012935676.1">
    <property type="nucleotide sequence ID" value="XM_013080222.2"/>
</dbReference>